<evidence type="ECO:0000256" key="8">
    <source>
        <dbReference type="ARBA" id="ARBA00022927"/>
    </source>
</evidence>
<keyword evidence="12" id="KW-0969">Cilium</keyword>
<accession>A0A554XK74</accession>
<evidence type="ECO:0000256" key="6">
    <source>
        <dbReference type="ARBA" id="ARBA00022490"/>
    </source>
</evidence>
<comment type="caution">
    <text evidence="12">The sequence shown here is derived from an EMBL/GenBank/DDBJ whole genome shotgun (WGS) entry which is preliminary data.</text>
</comment>
<organism evidence="12 13">
    <name type="scientific">Tepidimonas charontis</name>
    <dbReference type="NCBI Taxonomy" id="2267262"/>
    <lineage>
        <taxon>Bacteria</taxon>
        <taxon>Pseudomonadati</taxon>
        <taxon>Pseudomonadota</taxon>
        <taxon>Betaproteobacteria</taxon>
        <taxon>Burkholderiales</taxon>
        <taxon>Tepidimonas</taxon>
    </lineage>
</organism>
<keyword evidence="12" id="KW-0966">Cell projection</keyword>
<dbReference type="InterPro" id="IPR018035">
    <property type="entry name" value="Flagellar_FliH/T3SS_HrpE"/>
</dbReference>
<evidence type="ECO:0000259" key="11">
    <source>
        <dbReference type="Pfam" id="PF02108"/>
    </source>
</evidence>
<evidence type="ECO:0000256" key="4">
    <source>
        <dbReference type="ARBA" id="ARBA00016507"/>
    </source>
</evidence>
<keyword evidence="9" id="KW-1006">Bacterial flagellum protein export</keyword>
<comment type="function">
    <text evidence="1">Needed for flagellar regrowth and assembly.</text>
</comment>
<name>A0A554XK74_9BURK</name>
<reference evidence="12 13" key="1">
    <citation type="submission" date="2019-07" db="EMBL/GenBank/DDBJ databases">
        <title>Tepidimonas charontis SPSP-6 draft genome.</title>
        <authorList>
            <person name="Da Costa M.S."/>
            <person name="Froufe H.J.C."/>
            <person name="Egas C."/>
            <person name="Albuquerque L."/>
        </authorList>
    </citation>
    <scope>NUCLEOTIDE SEQUENCE [LARGE SCALE GENOMIC DNA]</scope>
    <source>
        <strain evidence="12 13">SPSP-6</strain>
    </source>
</reference>
<feature type="compositionally biased region" description="Low complexity" evidence="10">
    <location>
        <begin position="228"/>
        <end position="243"/>
    </location>
</feature>
<dbReference type="GO" id="GO:0005829">
    <property type="term" value="C:cytosol"/>
    <property type="evidence" value="ECO:0007669"/>
    <property type="project" value="TreeGrafter"/>
</dbReference>
<protein>
    <recommendedName>
        <fullName evidence="4">Flagellar assembly protein FliH</fullName>
    </recommendedName>
</protein>
<dbReference type="InterPro" id="IPR000563">
    <property type="entry name" value="Flag_FliH"/>
</dbReference>
<dbReference type="Pfam" id="PF02108">
    <property type="entry name" value="FliH"/>
    <property type="match status" value="1"/>
</dbReference>
<keyword evidence="6" id="KW-0963">Cytoplasm</keyword>
<evidence type="ECO:0000256" key="5">
    <source>
        <dbReference type="ARBA" id="ARBA00022448"/>
    </source>
</evidence>
<dbReference type="AlphaFoldDB" id="A0A554XK74"/>
<dbReference type="PRINTS" id="PR01003">
    <property type="entry name" value="FLGFLIH"/>
</dbReference>
<keyword evidence="8" id="KW-0653">Protein transport</keyword>
<sequence>MPSSNRGTHPYQRFIPREEVQAVSAWTFAPVGEAAPAPASEPEPPPITPEDVEAARAQAFAEGFEQGRQTGAQEMRDALTEPLRHQAEELAQRVAGILAQAQAELDAVQQALAQQVLLLACDVARQVVRRELTQPLSAVQAVVLEALTMLTDDARPAVLRLHPDDAERLQPALGEALQRQQVRLQADERVTPGGCVLQTRLGVVDGTLQRRWARAVANLGLDEPWQPAPASAWAGTAAYPSAPTHEADGATDTPPDPQEAAHG</sequence>
<keyword evidence="13" id="KW-1185">Reference proteome</keyword>
<keyword evidence="5" id="KW-0813">Transport</keyword>
<dbReference type="GO" id="GO:0015031">
    <property type="term" value="P:protein transport"/>
    <property type="evidence" value="ECO:0007669"/>
    <property type="project" value="UniProtKB-KW"/>
</dbReference>
<evidence type="ECO:0000313" key="13">
    <source>
        <dbReference type="Proteomes" id="UP000318294"/>
    </source>
</evidence>
<dbReference type="RefSeq" id="WP_144327298.1">
    <property type="nucleotide sequence ID" value="NZ_VJON01000002.1"/>
</dbReference>
<evidence type="ECO:0000256" key="1">
    <source>
        <dbReference type="ARBA" id="ARBA00003041"/>
    </source>
</evidence>
<keyword evidence="7" id="KW-1005">Bacterial flagellum biogenesis</keyword>
<dbReference type="Proteomes" id="UP000318294">
    <property type="component" value="Unassembled WGS sequence"/>
</dbReference>
<dbReference type="PANTHER" id="PTHR34982">
    <property type="entry name" value="YOP PROTEINS TRANSLOCATION PROTEIN L"/>
    <property type="match status" value="1"/>
</dbReference>
<dbReference type="InterPro" id="IPR051472">
    <property type="entry name" value="T3SS_Stator/FliH"/>
</dbReference>
<dbReference type="GO" id="GO:0009288">
    <property type="term" value="C:bacterial-type flagellum"/>
    <property type="evidence" value="ECO:0007669"/>
    <property type="project" value="InterPro"/>
</dbReference>
<dbReference type="EMBL" id="VJON01000002">
    <property type="protein sequence ID" value="TSE36219.1"/>
    <property type="molecule type" value="Genomic_DNA"/>
</dbReference>
<dbReference type="PANTHER" id="PTHR34982:SF1">
    <property type="entry name" value="FLAGELLAR ASSEMBLY PROTEIN FLIH"/>
    <property type="match status" value="1"/>
</dbReference>
<evidence type="ECO:0000256" key="2">
    <source>
        <dbReference type="ARBA" id="ARBA00004496"/>
    </source>
</evidence>
<dbReference type="GO" id="GO:0044781">
    <property type="term" value="P:bacterial-type flagellum organization"/>
    <property type="evidence" value="ECO:0007669"/>
    <property type="project" value="UniProtKB-KW"/>
</dbReference>
<feature type="region of interest" description="Disordered" evidence="10">
    <location>
        <begin position="224"/>
        <end position="263"/>
    </location>
</feature>
<proteinExistence type="inferred from homology"/>
<comment type="subcellular location">
    <subcellularLocation>
        <location evidence="2">Cytoplasm</location>
    </subcellularLocation>
</comment>
<dbReference type="GO" id="GO:0003774">
    <property type="term" value="F:cytoskeletal motor activity"/>
    <property type="evidence" value="ECO:0007669"/>
    <property type="project" value="InterPro"/>
</dbReference>
<evidence type="ECO:0000313" key="12">
    <source>
        <dbReference type="EMBL" id="TSE36219.1"/>
    </source>
</evidence>
<evidence type="ECO:0000256" key="9">
    <source>
        <dbReference type="ARBA" id="ARBA00023225"/>
    </source>
</evidence>
<feature type="domain" description="Flagellar assembly protein FliH/Type III secretion system HrpE" evidence="11">
    <location>
        <begin position="89"/>
        <end position="214"/>
    </location>
</feature>
<evidence type="ECO:0000256" key="10">
    <source>
        <dbReference type="SAM" id="MobiDB-lite"/>
    </source>
</evidence>
<keyword evidence="12" id="KW-0282">Flagellum</keyword>
<evidence type="ECO:0000256" key="3">
    <source>
        <dbReference type="ARBA" id="ARBA00006602"/>
    </source>
</evidence>
<dbReference type="GO" id="GO:0071973">
    <property type="term" value="P:bacterial-type flagellum-dependent cell motility"/>
    <property type="evidence" value="ECO:0007669"/>
    <property type="project" value="InterPro"/>
</dbReference>
<gene>
    <name evidence="12" type="primary">fliH</name>
    <name evidence="12" type="ORF">Tchar_00270</name>
</gene>
<evidence type="ECO:0000256" key="7">
    <source>
        <dbReference type="ARBA" id="ARBA00022795"/>
    </source>
</evidence>
<comment type="similarity">
    <text evidence="3">Belongs to the FliH family.</text>
</comment>
<dbReference type="OrthoDB" id="5296952at2"/>